<evidence type="ECO:0000313" key="1">
    <source>
        <dbReference type="EMBL" id="SOH03390.1"/>
    </source>
</evidence>
<keyword evidence="2" id="KW-1185">Reference proteome</keyword>
<dbReference type="AlphaFoldDB" id="A0A2C9CCH2"/>
<name>A0A2C9CCH2_KUEST</name>
<dbReference type="Proteomes" id="UP000221734">
    <property type="component" value="Chromosome Kuenenia_stuttgartiensis_MBR1"/>
</dbReference>
<dbReference type="KEGG" id="kst:KSMBR1_0879"/>
<protein>
    <submittedName>
        <fullName evidence="1">Uncharacterized protein</fullName>
    </submittedName>
</protein>
<dbReference type="InterPro" id="IPR036388">
    <property type="entry name" value="WH-like_DNA-bd_sf"/>
</dbReference>
<dbReference type="EMBL" id="LT934425">
    <property type="protein sequence ID" value="SOH03390.1"/>
    <property type="molecule type" value="Genomic_DNA"/>
</dbReference>
<organism evidence="1 2">
    <name type="scientific">Kuenenia stuttgartiensis</name>
    <dbReference type="NCBI Taxonomy" id="174633"/>
    <lineage>
        <taxon>Bacteria</taxon>
        <taxon>Pseudomonadati</taxon>
        <taxon>Planctomycetota</taxon>
        <taxon>Candidatus Brocadiia</taxon>
        <taxon>Candidatus Brocadiales</taxon>
        <taxon>Candidatus Brocadiaceae</taxon>
        <taxon>Candidatus Kuenenia</taxon>
    </lineage>
</organism>
<evidence type="ECO:0000313" key="2">
    <source>
        <dbReference type="Proteomes" id="UP000221734"/>
    </source>
</evidence>
<sequence>MSTKVVHPYITSKEDIGGGKSIIVGTRTRVSNIVAYYRLGLSPEELAREFPHLTLSQIHDALSYYYEHQEDIDKETDENSEENIKKLIQK</sequence>
<dbReference type="RefSeq" id="WP_099324238.1">
    <property type="nucleotide sequence ID" value="NZ_LT934425.1"/>
</dbReference>
<gene>
    <name evidence="1" type="ORF">KSMBR1_0879</name>
</gene>
<dbReference type="PANTHER" id="PTHR34849:SF1">
    <property type="entry name" value="SLR0770 PROTEIN"/>
    <property type="match status" value="1"/>
</dbReference>
<dbReference type="InterPro" id="IPR009057">
    <property type="entry name" value="Homeodomain-like_sf"/>
</dbReference>
<dbReference type="PANTHER" id="PTHR34849">
    <property type="entry name" value="SSL5025 PROTEIN"/>
    <property type="match status" value="1"/>
</dbReference>
<dbReference type="Pfam" id="PF04255">
    <property type="entry name" value="DUF433"/>
    <property type="match status" value="1"/>
</dbReference>
<reference evidence="2" key="1">
    <citation type="submission" date="2017-10" db="EMBL/GenBank/DDBJ databases">
        <authorList>
            <person name="Frank J."/>
        </authorList>
    </citation>
    <scope>NUCLEOTIDE SEQUENCE [LARGE SCALE GENOMIC DNA]</scope>
</reference>
<dbReference type="OrthoDB" id="287589at2"/>
<proteinExistence type="predicted"/>
<dbReference type="InterPro" id="IPR007367">
    <property type="entry name" value="DUF433"/>
</dbReference>
<dbReference type="Gene3D" id="1.10.10.10">
    <property type="entry name" value="Winged helix-like DNA-binding domain superfamily/Winged helix DNA-binding domain"/>
    <property type="match status" value="1"/>
</dbReference>
<accession>A0A2C9CCH2</accession>
<dbReference type="SUPFAM" id="SSF46689">
    <property type="entry name" value="Homeodomain-like"/>
    <property type="match status" value="1"/>
</dbReference>